<dbReference type="PANTHER" id="PTHR38457">
    <property type="entry name" value="REGULATOR ABRB-RELATED"/>
    <property type="match status" value="1"/>
</dbReference>
<dbReference type="InterPro" id="IPR017516">
    <property type="entry name" value="AbrB_dup"/>
</dbReference>
<feature type="transmembrane region" description="Helical" evidence="1">
    <location>
        <begin position="205"/>
        <end position="227"/>
    </location>
</feature>
<evidence type="ECO:0000256" key="1">
    <source>
        <dbReference type="SAM" id="Phobius"/>
    </source>
</evidence>
<name>A0A2T6ARA2_9RHOB</name>
<dbReference type="PIRSF" id="PIRSF038991">
    <property type="entry name" value="Protein_AbrB"/>
    <property type="match status" value="1"/>
</dbReference>
<dbReference type="AlphaFoldDB" id="A0A2T6ARA2"/>
<keyword evidence="3" id="KW-1185">Reference proteome</keyword>
<evidence type="ECO:0000313" key="2">
    <source>
        <dbReference type="EMBL" id="PTX46332.1"/>
    </source>
</evidence>
<keyword evidence="1" id="KW-0812">Transmembrane</keyword>
<keyword evidence="1" id="KW-1133">Transmembrane helix</keyword>
<dbReference type="GO" id="GO:0016020">
    <property type="term" value="C:membrane"/>
    <property type="evidence" value="ECO:0007669"/>
    <property type="project" value="InterPro"/>
</dbReference>
<dbReference type="OrthoDB" id="7157734at2"/>
<dbReference type="InterPro" id="IPR007820">
    <property type="entry name" value="AbrB_fam"/>
</dbReference>
<feature type="transmembrane region" description="Helical" evidence="1">
    <location>
        <begin position="147"/>
        <end position="165"/>
    </location>
</feature>
<feature type="transmembrane region" description="Helical" evidence="1">
    <location>
        <begin position="305"/>
        <end position="338"/>
    </location>
</feature>
<proteinExistence type="predicted"/>
<dbReference type="GO" id="GO:0010468">
    <property type="term" value="P:regulation of gene expression"/>
    <property type="evidence" value="ECO:0007669"/>
    <property type="project" value="InterPro"/>
</dbReference>
<comment type="caution">
    <text evidence="2">The sequence shown here is derived from an EMBL/GenBank/DDBJ whole genome shotgun (WGS) entry which is preliminary data.</text>
</comment>
<dbReference type="RefSeq" id="WP_054303216.1">
    <property type="nucleotide sequence ID" value="NZ_QBKP01000017.1"/>
</dbReference>
<sequence length="344" mass="35904">MRAMITRPRLVTLAAAALGAAAFVLLSLPLPLLLGPMLGCLLAALAGAPLQGMGVLGTALRTWLGVAIGSTVTPALLHDLPRMGATLALVPLFVGLIGLVGYPFFRRVMGYDHPTAFYSAMPGGLQDMLIFGEEAGGNVRSMSLIHATRVLVIVTATPFLLALLYDVDLSQAPGRPASEVPLSQIALMVFSGIAGWKIAERIGMFGASILGPLILTACLSLAGVIQGRPPAEMIWAAQFFIGIAVGSKYAGITPRELRHDVTAGLGYALLLAILSLGFIEAAALLSGRPALEVALSFLPGGQAEMAVIALMTGADVAFVVAHHLTRIFLVITAAPLIARWMARR</sequence>
<feature type="transmembrane region" description="Helical" evidence="1">
    <location>
        <begin position="233"/>
        <end position="252"/>
    </location>
</feature>
<feature type="transmembrane region" description="Helical" evidence="1">
    <location>
        <begin position="83"/>
        <end position="105"/>
    </location>
</feature>
<dbReference type="Proteomes" id="UP000244224">
    <property type="component" value="Unassembled WGS sequence"/>
</dbReference>
<accession>A0A2T6ARA2</accession>
<dbReference type="EMBL" id="QBKP01000017">
    <property type="protein sequence ID" value="PTX46332.1"/>
    <property type="molecule type" value="Genomic_DNA"/>
</dbReference>
<feature type="transmembrane region" description="Helical" evidence="1">
    <location>
        <begin position="264"/>
        <end position="285"/>
    </location>
</feature>
<protein>
    <recommendedName>
        <fullName evidence="4">Aminopeptidase</fullName>
    </recommendedName>
</protein>
<gene>
    <name evidence="2" type="ORF">C8N34_11720</name>
</gene>
<feature type="transmembrane region" description="Helical" evidence="1">
    <location>
        <begin position="180"/>
        <end position="198"/>
    </location>
</feature>
<keyword evidence="1" id="KW-0472">Membrane</keyword>
<dbReference type="NCBIfam" id="TIGR03082">
    <property type="entry name" value="Gneg_AbrB_dup"/>
    <property type="match status" value="1"/>
</dbReference>
<evidence type="ECO:0008006" key="4">
    <source>
        <dbReference type="Google" id="ProtNLM"/>
    </source>
</evidence>
<evidence type="ECO:0000313" key="3">
    <source>
        <dbReference type="Proteomes" id="UP000244224"/>
    </source>
</evidence>
<reference evidence="2 3" key="1">
    <citation type="submission" date="2018-04" db="EMBL/GenBank/DDBJ databases">
        <title>Genomic Encyclopedia of Archaeal and Bacterial Type Strains, Phase II (KMG-II): from individual species to whole genera.</title>
        <authorList>
            <person name="Goeker M."/>
        </authorList>
    </citation>
    <scope>NUCLEOTIDE SEQUENCE [LARGE SCALE GENOMIC DNA]</scope>
    <source>
        <strain evidence="2 3">DSM 21823</strain>
    </source>
</reference>
<organism evidence="2 3">
    <name type="scientific">Gemmobacter caeni</name>
    <dbReference type="NCBI Taxonomy" id="589035"/>
    <lineage>
        <taxon>Bacteria</taxon>
        <taxon>Pseudomonadati</taxon>
        <taxon>Pseudomonadota</taxon>
        <taxon>Alphaproteobacteria</taxon>
        <taxon>Rhodobacterales</taxon>
        <taxon>Paracoccaceae</taxon>
        <taxon>Gemmobacter</taxon>
    </lineage>
</organism>
<dbReference type="Pfam" id="PF05145">
    <property type="entry name" value="AbrB"/>
    <property type="match status" value="1"/>
</dbReference>
<dbReference type="PANTHER" id="PTHR38457:SF1">
    <property type="entry name" value="REGULATOR ABRB-RELATED"/>
    <property type="match status" value="1"/>
</dbReference>